<dbReference type="PANTHER" id="PTHR11937">
    <property type="entry name" value="ACTIN"/>
    <property type="match status" value="1"/>
</dbReference>
<evidence type="ECO:0000256" key="3">
    <source>
        <dbReference type="ARBA" id="ARBA00022741"/>
    </source>
</evidence>
<dbReference type="GO" id="GO:0005524">
    <property type="term" value="F:ATP binding"/>
    <property type="evidence" value="ECO:0007669"/>
    <property type="project" value="UniProtKB-KW"/>
</dbReference>
<dbReference type="SUPFAM" id="SSF53067">
    <property type="entry name" value="Actin-like ATPase domain"/>
    <property type="match status" value="1"/>
</dbReference>
<feature type="compositionally biased region" description="Basic and acidic residues" evidence="6">
    <location>
        <begin position="29"/>
        <end position="68"/>
    </location>
</feature>
<evidence type="ECO:0000313" key="7">
    <source>
        <dbReference type="EMBL" id="KAJ3442029.1"/>
    </source>
</evidence>
<dbReference type="InterPro" id="IPR043129">
    <property type="entry name" value="ATPase_NBD"/>
</dbReference>
<dbReference type="Gene3D" id="3.30.420.40">
    <property type="match status" value="1"/>
</dbReference>
<gene>
    <name evidence="7" type="ORF">M0812_12835</name>
</gene>
<evidence type="ECO:0000256" key="5">
    <source>
        <dbReference type="ARBA" id="ARBA00023212"/>
    </source>
</evidence>
<dbReference type="EMBL" id="JANTQA010000028">
    <property type="protein sequence ID" value="KAJ3442029.1"/>
    <property type="molecule type" value="Genomic_DNA"/>
</dbReference>
<dbReference type="Proteomes" id="UP001146793">
    <property type="component" value="Unassembled WGS sequence"/>
</dbReference>
<dbReference type="PRINTS" id="PR00190">
    <property type="entry name" value="ACTIN"/>
</dbReference>
<evidence type="ECO:0000313" key="8">
    <source>
        <dbReference type="Proteomes" id="UP001146793"/>
    </source>
</evidence>
<dbReference type="GO" id="GO:0005856">
    <property type="term" value="C:cytoskeleton"/>
    <property type="evidence" value="ECO:0007669"/>
    <property type="project" value="UniProtKB-SubCell"/>
</dbReference>
<dbReference type="FunFam" id="3.30.420.40:FF:000148">
    <property type="entry name" value="Actin, alpha skeletal muscle"/>
    <property type="match status" value="1"/>
</dbReference>
<evidence type="ECO:0000256" key="1">
    <source>
        <dbReference type="ARBA" id="ARBA00004245"/>
    </source>
</evidence>
<comment type="subcellular location">
    <subcellularLocation>
        <location evidence="1">Cytoplasm</location>
        <location evidence="1">Cytoskeleton</location>
    </subcellularLocation>
</comment>
<dbReference type="AlphaFoldDB" id="A0AAV7ZQB0"/>
<evidence type="ECO:0000256" key="2">
    <source>
        <dbReference type="ARBA" id="ARBA00022490"/>
    </source>
</evidence>
<keyword evidence="5" id="KW-0206">Cytoskeleton</keyword>
<protein>
    <submittedName>
        <fullName evidence="7">Actin cytoskeletal 1b</fullName>
    </submittedName>
</protein>
<keyword evidence="2" id="KW-0963">Cytoplasm</keyword>
<dbReference type="InterPro" id="IPR004000">
    <property type="entry name" value="Actin"/>
</dbReference>
<dbReference type="Pfam" id="PF00022">
    <property type="entry name" value="Actin"/>
    <property type="match status" value="1"/>
</dbReference>
<keyword evidence="3" id="KW-0547">Nucleotide-binding</keyword>
<evidence type="ECO:0000256" key="6">
    <source>
        <dbReference type="SAM" id="MobiDB-lite"/>
    </source>
</evidence>
<accession>A0AAV7ZQB0</accession>
<organism evidence="7 8">
    <name type="scientific">Anaeramoeba flamelloides</name>
    <dbReference type="NCBI Taxonomy" id="1746091"/>
    <lineage>
        <taxon>Eukaryota</taxon>
        <taxon>Metamonada</taxon>
        <taxon>Anaeramoebidae</taxon>
        <taxon>Anaeramoeba</taxon>
    </lineage>
</organism>
<comment type="caution">
    <text evidence="7">The sequence shown here is derived from an EMBL/GenBank/DDBJ whole genome shotgun (WGS) entry which is preliminary data.</text>
</comment>
<proteinExistence type="predicted"/>
<dbReference type="Gene3D" id="2.30.36.70">
    <property type="entry name" value="Actin, Chain A, domain 2"/>
    <property type="match status" value="1"/>
</dbReference>
<keyword evidence="4" id="KW-0067">ATP-binding</keyword>
<name>A0AAV7ZQB0_9EUKA</name>
<evidence type="ECO:0000256" key="4">
    <source>
        <dbReference type="ARBA" id="ARBA00022840"/>
    </source>
</evidence>
<reference evidence="7" key="1">
    <citation type="submission" date="2022-08" db="EMBL/GenBank/DDBJ databases">
        <title>Novel sulphate-reducing endosymbionts in the free-living metamonad Anaeramoeba.</title>
        <authorList>
            <person name="Jerlstrom-Hultqvist J."/>
            <person name="Cepicka I."/>
            <person name="Gallot-Lavallee L."/>
            <person name="Salas-Leiva D."/>
            <person name="Curtis B.A."/>
            <person name="Zahonova K."/>
            <person name="Pipaliya S."/>
            <person name="Dacks J."/>
            <person name="Roger A.J."/>
        </authorList>
    </citation>
    <scope>NUCLEOTIDE SEQUENCE</scope>
    <source>
        <strain evidence="7">Busselton2</strain>
    </source>
</reference>
<sequence>MHLKNPISNLYVIVILLKYKFVEEEETFENEKKKEKEKEKEKENGNKNEKKQEQEQEQEQEKTQEDRNYNFNFTKSYISNYEPVSVSIQDLIIDNGSSMMKAGFGGDDAPRAVFPMIVGRPKIKKIDNFKDAFVEDEAQYKRGVLTLKHPIEKGLVTNWDDLEKVWASYHS</sequence>
<feature type="region of interest" description="Disordered" evidence="6">
    <location>
        <begin position="26"/>
        <end position="68"/>
    </location>
</feature>